<dbReference type="PaxDb" id="29760-VIT_08s0058g00340.t01"/>
<name>D7SQU4_VITVI</name>
<sequence length="61" mass="7193">MISEQRASFQCMLPSRISFLAWMMSLKFLAILWKGIRRWLRSLNLTLQSCLSLMHATVYGR</sequence>
<proteinExistence type="predicted"/>
<keyword evidence="2" id="KW-1185">Reference proteome</keyword>
<organism evidence="1 2">
    <name type="scientific">Vitis vinifera</name>
    <name type="common">Grape</name>
    <dbReference type="NCBI Taxonomy" id="29760"/>
    <lineage>
        <taxon>Eukaryota</taxon>
        <taxon>Viridiplantae</taxon>
        <taxon>Streptophyta</taxon>
        <taxon>Embryophyta</taxon>
        <taxon>Tracheophyta</taxon>
        <taxon>Spermatophyta</taxon>
        <taxon>Magnoliopsida</taxon>
        <taxon>eudicotyledons</taxon>
        <taxon>Gunneridae</taxon>
        <taxon>Pentapetalae</taxon>
        <taxon>rosids</taxon>
        <taxon>Vitales</taxon>
        <taxon>Vitaceae</taxon>
        <taxon>Viteae</taxon>
        <taxon>Vitis</taxon>
    </lineage>
</organism>
<protein>
    <submittedName>
        <fullName evidence="1">Uncharacterized protein</fullName>
    </submittedName>
</protein>
<gene>
    <name evidence="1" type="ordered locus">VIT_08s0058g00340</name>
</gene>
<accession>D7SQU4</accession>
<dbReference type="AlphaFoldDB" id="D7SQU4"/>
<reference evidence="2" key="1">
    <citation type="journal article" date="2007" name="Nature">
        <title>The grapevine genome sequence suggests ancestral hexaploidization in major angiosperm phyla.</title>
        <authorList>
            <consortium name="The French-Italian Public Consortium for Grapevine Genome Characterization."/>
            <person name="Jaillon O."/>
            <person name="Aury J.-M."/>
            <person name="Noel B."/>
            <person name="Policriti A."/>
            <person name="Clepet C."/>
            <person name="Casagrande A."/>
            <person name="Choisne N."/>
            <person name="Aubourg S."/>
            <person name="Vitulo N."/>
            <person name="Jubin C."/>
            <person name="Vezzi A."/>
            <person name="Legeai F."/>
            <person name="Hugueney P."/>
            <person name="Dasilva C."/>
            <person name="Horner D."/>
            <person name="Mica E."/>
            <person name="Jublot D."/>
            <person name="Poulain J."/>
            <person name="Bruyere C."/>
            <person name="Billault A."/>
            <person name="Segurens B."/>
            <person name="Gouyvenoux M."/>
            <person name="Ugarte E."/>
            <person name="Cattonaro F."/>
            <person name="Anthouard V."/>
            <person name="Vico V."/>
            <person name="Del Fabbro C."/>
            <person name="Alaux M."/>
            <person name="Di Gaspero G."/>
            <person name="Dumas V."/>
            <person name="Felice N."/>
            <person name="Paillard S."/>
            <person name="Juman I."/>
            <person name="Moroldo M."/>
            <person name="Scalabrin S."/>
            <person name="Canaguier A."/>
            <person name="Le Clainche I."/>
            <person name="Malacrida G."/>
            <person name="Durand E."/>
            <person name="Pesole G."/>
            <person name="Laucou V."/>
            <person name="Chatelet P."/>
            <person name="Merdinoglu D."/>
            <person name="Delledonne M."/>
            <person name="Pezzotti M."/>
            <person name="Lecharny A."/>
            <person name="Scarpelli C."/>
            <person name="Artiguenave F."/>
            <person name="Pe M.E."/>
            <person name="Valle G."/>
            <person name="Morgante M."/>
            <person name="Caboche M."/>
            <person name="Adam-Blondon A.-F."/>
            <person name="Weissenbach J."/>
            <person name="Quetier F."/>
            <person name="Wincker P."/>
        </authorList>
    </citation>
    <scope>NUCLEOTIDE SEQUENCE [LARGE SCALE GENOMIC DNA]</scope>
    <source>
        <strain evidence="2">cv. Pinot noir / PN40024</strain>
    </source>
</reference>
<evidence type="ECO:0000313" key="1">
    <source>
        <dbReference type="EMBL" id="CBI18122.3"/>
    </source>
</evidence>
<dbReference type="EMBL" id="FN594967">
    <property type="protein sequence ID" value="CBI18122.3"/>
    <property type="molecule type" value="Genomic_DNA"/>
</dbReference>
<evidence type="ECO:0000313" key="2">
    <source>
        <dbReference type="Proteomes" id="UP000009183"/>
    </source>
</evidence>
<dbReference type="InParanoid" id="D7SQU4"/>
<dbReference type="HOGENOM" id="CLU_2927331_0_0_1"/>
<dbReference type="Proteomes" id="UP000009183">
    <property type="component" value="Chromosome 8"/>
</dbReference>